<dbReference type="RefSeq" id="WP_069313318.1">
    <property type="nucleotide sequence ID" value="NZ_MDTU01000001.1"/>
</dbReference>
<organism evidence="2 3">
    <name type="scientific">Piscirickettsia litoralis</name>
    <dbReference type="NCBI Taxonomy" id="1891921"/>
    <lineage>
        <taxon>Bacteria</taxon>
        <taxon>Pseudomonadati</taxon>
        <taxon>Pseudomonadota</taxon>
        <taxon>Gammaproteobacteria</taxon>
        <taxon>Thiotrichales</taxon>
        <taxon>Piscirickettsiaceae</taxon>
        <taxon>Piscirickettsia</taxon>
    </lineage>
</organism>
<feature type="domain" description="Amidohydrolase-related" evidence="1">
    <location>
        <begin position="3"/>
        <end position="55"/>
    </location>
</feature>
<dbReference type="Gene3D" id="3.20.20.140">
    <property type="entry name" value="Metal-dependent hydrolases"/>
    <property type="match status" value="1"/>
</dbReference>
<dbReference type="EMBL" id="MDTU01000001">
    <property type="protein sequence ID" value="ODN43521.1"/>
    <property type="molecule type" value="Genomic_DNA"/>
</dbReference>
<dbReference type="InterPro" id="IPR006680">
    <property type="entry name" value="Amidohydro-rel"/>
</dbReference>
<dbReference type="Pfam" id="PF04909">
    <property type="entry name" value="Amidohydro_2"/>
    <property type="match status" value="1"/>
</dbReference>
<evidence type="ECO:0000259" key="1">
    <source>
        <dbReference type="Pfam" id="PF04909"/>
    </source>
</evidence>
<dbReference type="Proteomes" id="UP000094329">
    <property type="component" value="Unassembled WGS sequence"/>
</dbReference>
<gene>
    <name evidence="2" type="ORF">BGC07_12085</name>
</gene>
<reference evidence="2 3" key="1">
    <citation type="submission" date="2016-08" db="EMBL/GenBank/DDBJ databases">
        <title>Draft genome sequence of Candidatus Piscirickettsia litoralis, from seawater.</title>
        <authorList>
            <person name="Wan X."/>
            <person name="Lee A.J."/>
            <person name="Hou S."/>
            <person name="Donachie S.P."/>
        </authorList>
    </citation>
    <scope>NUCLEOTIDE SEQUENCE [LARGE SCALE GENOMIC DNA]</scope>
    <source>
        <strain evidence="2 3">Y2</strain>
    </source>
</reference>
<name>A0ABX3A750_9GAMM</name>
<proteinExistence type="predicted"/>
<comment type="caution">
    <text evidence="2">The sequence shown here is derived from an EMBL/GenBank/DDBJ whole genome shotgun (WGS) entry which is preliminary data.</text>
</comment>
<dbReference type="SUPFAM" id="SSF51556">
    <property type="entry name" value="Metallo-dependent hydrolases"/>
    <property type="match status" value="1"/>
</dbReference>
<accession>A0ABX3A750</accession>
<evidence type="ECO:0000313" key="3">
    <source>
        <dbReference type="Proteomes" id="UP000094329"/>
    </source>
</evidence>
<evidence type="ECO:0000313" key="2">
    <source>
        <dbReference type="EMBL" id="ODN43521.1"/>
    </source>
</evidence>
<dbReference type="InterPro" id="IPR032466">
    <property type="entry name" value="Metal_Hydrolase"/>
</dbReference>
<keyword evidence="3" id="KW-1185">Reference proteome</keyword>
<protein>
    <recommendedName>
        <fullName evidence="1">Amidohydrolase-related domain-containing protein</fullName>
    </recommendedName>
</protein>
<sequence>MNNFGDERVMYGSDYPVCLLAATYQDVLKLVVSWFNSNPQFSMEKVLFNNAESIYLNREYSNKK</sequence>